<proteinExistence type="predicted"/>
<gene>
    <name evidence="1" type="ORF">PDESU_03633</name>
</gene>
<keyword evidence="2" id="KW-1185">Reference proteome</keyword>
<reference evidence="1 2" key="1">
    <citation type="submission" date="2019-04" db="EMBL/GenBank/DDBJ databases">
        <authorList>
            <person name="Van Vliet M D."/>
        </authorList>
    </citation>
    <scope>NUCLEOTIDE SEQUENCE [LARGE SCALE GENOMIC DNA]</scope>
    <source>
        <strain evidence="1 2">F1</strain>
    </source>
</reference>
<dbReference type="EMBL" id="CAAHFG010000002">
    <property type="protein sequence ID" value="VGO15053.1"/>
    <property type="molecule type" value="Genomic_DNA"/>
</dbReference>
<accession>A0A6C2U593</accession>
<name>A0A6C2U593_PONDE</name>
<dbReference type="AlphaFoldDB" id="A0A6C2U593"/>
<sequence length="66" mass="7821">MNIKVSERDRLCKLLDEKHDELVMRFPGSWMHRHVLGEIAEIRSWLYAAVPKASASRICFRVSHWN</sequence>
<evidence type="ECO:0000313" key="1">
    <source>
        <dbReference type="EMBL" id="VGO15053.1"/>
    </source>
</evidence>
<dbReference type="Proteomes" id="UP000366872">
    <property type="component" value="Unassembled WGS sequence"/>
</dbReference>
<evidence type="ECO:0000313" key="2">
    <source>
        <dbReference type="Proteomes" id="UP000366872"/>
    </source>
</evidence>
<dbReference type="RefSeq" id="WP_136080657.1">
    <property type="nucleotide sequence ID" value="NZ_CAAHFG010000002.1"/>
</dbReference>
<organism evidence="1 2">
    <name type="scientific">Pontiella desulfatans</name>
    <dbReference type="NCBI Taxonomy" id="2750659"/>
    <lineage>
        <taxon>Bacteria</taxon>
        <taxon>Pseudomonadati</taxon>
        <taxon>Kiritimatiellota</taxon>
        <taxon>Kiritimatiellia</taxon>
        <taxon>Kiritimatiellales</taxon>
        <taxon>Pontiellaceae</taxon>
        <taxon>Pontiella</taxon>
    </lineage>
</organism>
<protein>
    <submittedName>
        <fullName evidence="1">Uncharacterized protein</fullName>
    </submittedName>
</protein>